<evidence type="ECO:0000259" key="1">
    <source>
        <dbReference type="Pfam" id="PF13173"/>
    </source>
</evidence>
<evidence type="ECO:0000313" key="3">
    <source>
        <dbReference type="EMBL" id="GJG58279.1"/>
    </source>
</evidence>
<dbReference type="InterPro" id="IPR041682">
    <property type="entry name" value="AAA_14"/>
</dbReference>
<name>A0A9R1CX65_9BACT</name>
<dbReference type="Proteomes" id="UP000825483">
    <property type="component" value="Unassembled WGS sequence"/>
</dbReference>
<dbReference type="SUPFAM" id="SSF52540">
    <property type="entry name" value="P-loop containing nucleoside triphosphate hydrolases"/>
    <property type="match status" value="1"/>
</dbReference>
<evidence type="ECO:0000259" key="2">
    <source>
        <dbReference type="Pfam" id="PF13635"/>
    </source>
</evidence>
<dbReference type="InterPro" id="IPR027417">
    <property type="entry name" value="P-loop_NTPase"/>
</dbReference>
<organism evidence="3 4">
    <name type="scientific">Prevotella lacticifex</name>
    <dbReference type="NCBI Taxonomy" id="2854755"/>
    <lineage>
        <taxon>Bacteria</taxon>
        <taxon>Pseudomonadati</taxon>
        <taxon>Bacteroidota</taxon>
        <taxon>Bacteroidia</taxon>
        <taxon>Bacteroidales</taxon>
        <taxon>Prevotellaceae</taxon>
        <taxon>Prevotella</taxon>
    </lineage>
</organism>
<reference evidence="3" key="1">
    <citation type="journal article" date="2022" name="Int. J. Syst. Evol. Microbiol.">
        <title>Prevotella lacticifex sp. nov., isolated from the rumen of cows.</title>
        <authorList>
            <person name="Shinkai T."/>
            <person name="Ikeyama N."/>
            <person name="Kumagai M."/>
            <person name="Ohmori H."/>
            <person name="Sakamoto M."/>
            <person name="Ohkuma M."/>
            <person name="Mitsumori M."/>
        </authorList>
    </citation>
    <scope>NUCLEOTIDE SEQUENCE</scope>
    <source>
        <strain evidence="3">R5076</strain>
    </source>
</reference>
<sequence>MISKEVFKTLIREGQELIGEVELNERPFRFEENGRYVLVGIRQAGKSYLLYQRARQMLKGGTDLRDIVYIDFDDERLLGIGVSDLDSILQAYYSVRSEKPILFFDEIQNVSGWEHFARRLANQKYQVYITGSNAKMLSRDISTTLGGRYLDEKVMPYSFSEYLRAKGIVLDDGWEYGRQKNEVQQAFNDYFYWGGFPELLLYHNKRKWLNNLYEKIILGDVVQRNGIKNEQVLRLAVKKMAESVKQPMAYNRLVNMVKSTGLSANTASMIDYMRYVREACLMFTVENYDSKFVERAVNKKHYFTDNGLLNIFLTDPETSLLENICAIQLFRQYGAIDDNSVEPRFFYYYNNVEVDFYVPDEAYAVQVSYSLANQSTKKREVNALVALNKLRPLRKAQIVTFDEEETIEAEGLHIGVVPVWKWLLTPDFNNA</sequence>
<dbReference type="Pfam" id="PF13173">
    <property type="entry name" value="AAA_14"/>
    <property type="match status" value="1"/>
</dbReference>
<accession>A0A9R1CX65</accession>
<dbReference type="RefSeq" id="WP_223929359.1">
    <property type="nucleotide sequence ID" value="NZ_BPTU01000001.1"/>
</dbReference>
<keyword evidence="4" id="KW-1185">Reference proteome</keyword>
<feature type="domain" description="DUF4143" evidence="2">
    <location>
        <begin position="220"/>
        <end position="367"/>
    </location>
</feature>
<dbReference type="InterPro" id="IPR025420">
    <property type="entry name" value="DUF4143"/>
</dbReference>
<dbReference type="PANTHER" id="PTHR33295:SF18">
    <property type="entry name" value="AAA+ ATPASE DOMAIN-CONTAINING PROTEIN"/>
    <property type="match status" value="1"/>
</dbReference>
<dbReference type="EMBL" id="BPUB01000001">
    <property type="protein sequence ID" value="GJG58279.1"/>
    <property type="molecule type" value="Genomic_DNA"/>
</dbReference>
<dbReference type="GeneID" id="72467694"/>
<gene>
    <name evidence="3" type="ORF">PRLR5076_11300</name>
</gene>
<comment type="caution">
    <text evidence="3">The sequence shown here is derived from an EMBL/GenBank/DDBJ whole genome shotgun (WGS) entry which is preliminary data.</text>
</comment>
<feature type="domain" description="AAA" evidence="1">
    <location>
        <begin position="36"/>
        <end position="163"/>
    </location>
</feature>
<dbReference type="Pfam" id="PF13635">
    <property type="entry name" value="DUF4143"/>
    <property type="match status" value="1"/>
</dbReference>
<proteinExistence type="predicted"/>
<evidence type="ECO:0008006" key="5">
    <source>
        <dbReference type="Google" id="ProtNLM"/>
    </source>
</evidence>
<dbReference type="PANTHER" id="PTHR33295">
    <property type="entry name" value="ATPASE"/>
    <property type="match status" value="1"/>
</dbReference>
<evidence type="ECO:0000313" key="4">
    <source>
        <dbReference type="Proteomes" id="UP000825483"/>
    </source>
</evidence>
<dbReference type="AlphaFoldDB" id="A0A9R1CX65"/>
<protein>
    <recommendedName>
        <fullName evidence="5">ATP-binding protein</fullName>
    </recommendedName>
</protein>